<organism evidence="2 3">
    <name type="scientific">Apatococcus fuscideae</name>
    <dbReference type="NCBI Taxonomy" id="2026836"/>
    <lineage>
        <taxon>Eukaryota</taxon>
        <taxon>Viridiplantae</taxon>
        <taxon>Chlorophyta</taxon>
        <taxon>core chlorophytes</taxon>
        <taxon>Trebouxiophyceae</taxon>
        <taxon>Chlorellales</taxon>
        <taxon>Chlorellaceae</taxon>
        <taxon>Apatococcus</taxon>
    </lineage>
</organism>
<protein>
    <submittedName>
        <fullName evidence="2">Uncharacterized protein</fullName>
    </submittedName>
</protein>
<evidence type="ECO:0000313" key="3">
    <source>
        <dbReference type="Proteomes" id="UP001485043"/>
    </source>
</evidence>
<gene>
    <name evidence="2" type="ORF">WJX84_000203</name>
</gene>
<evidence type="ECO:0000313" key="2">
    <source>
        <dbReference type="EMBL" id="KAK9865907.1"/>
    </source>
</evidence>
<dbReference type="Proteomes" id="UP001485043">
    <property type="component" value="Unassembled WGS sequence"/>
</dbReference>
<reference evidence="2 3" key="1">
    <citation type="journal article" date="2024" name="Nat. Commun.">
        <title>Phylogenomics reveals the evolutionary origins of lichenization in chlorophyte algae.</title>
        <authorList>
            <person name="Puginier C."/>
            <person name="Libourel C."/>
            <person name="Otte J."/>
            <person name="Skaloud P."/>
            <person name="Haon M."/>
            <person name="Grisel S."/>
            <person name="Petersen M."/>
            <person name="Berrin J.G."/>
            <person name="Delaux P.M."/>
            <person name="Dal Grande F."/>
            <person name="Keller J."/>
        </authorList>
    </citation>
    <scope>NUCLEOTIDE SEQUENCE [LARGE SCALE GENOMIC DNA]</scope>
    <source>
        <strain evidence="2 3">SAG 2523</strain>
    </source>
</reference>
<keyword evidence="3" id="KW-1185">Reference proteome</keyword>
<accession>A0AAW1TB25</accession>
<proteinExistence type="predicted"/>
<sequence length="429" mass="46905">MSKAEDIKALQKIRSNSCSVAQNLCSMTTLESPPVALAVDSGYEQEPLFPPEGLTDEALQEILFDLPNLDSFAAEDLRNGFDLLSHPSTPENKSESVSNSGDDSGCRNNSRPASTKQPSAGQSRYQRSQDRQRTVAAKLQELNAAVASQSAARANLLTQAASLEAVSQAQQESGSAARLQYLCSSRILSFFGADGKRRELPAAELADMLPDEVFKAGTVYATKLRPLLLAANGDSQCAAGQAAVRLVEEWENVMSALRRFNTSPVVERVCARSSQSSYTPPPGLWSSLLAEMRLSSEQKTAALQARQTYLQTIGETLRERHQILARIQDLQGDAGALTVPDIIQSASQRAQLVKQMQQNLLADRTAFMDLCVKVMIQIVTQFQKAAIIVYTWPDASDLLLLLNELALEEHEPSVQQLIKISELPEVVYH</sequence>
<feature type="region of interest" description="Disordered" evidence="1">
    <location>
        <begin position="83"/>
        <end position="134"/>
    </location>
</feature>
<comment type="caution">
    <text evidence="2">The sequence shown here is derived from an EMBL/GenBank/DDBJ whole genome shotgun (WGS) entry which is preliminary data.</text>
</comment>
<name>A0AAW1TB25_9CHLO</name>
<dbReference type="EMBL" id="JALJOV010000206">
    <property type="protein sequence ID" value="KAK9865907.1"/>
    <property type="molecule type" value="Genomic_DNA"/>
</dbReference>
<dbReference type="AlphaFoldDB" id="A0AAW1TB25"/>
<feature type="compositionally biased region" description="Polar residues" evidence="1">
    <location>
        <begin position="86"/>
        <end position="121"/>
    </location>
</feature>
<evidence type="ECO:0000256" key="1">
    <source>
        <dbReference type="SAM" id="MobiDB-lite"/>
    </source>
</evidence>